<gene>
    <name evidence="5" type="ORF">BF93_05125</name>
</gene>
<dbReference type="Proteomes" id="UP000023067">
    <property type="component" value="Unassembled WGS sequence"/>
</dbReference>
<dbReference type="InterPro" id="IPR028082">
    <property type="entry name" value="Peripla_BP_I"/>
</dbReference>
<sequence>MPQRVTMATVARRAGVSPMTVSNVLKGKQSVSPELRSRVEAAVAETGYRFNATARTLRSGRSGVIGLLAPGSTSPFSYYGMLGGLIAQEARRHGLTLAMESPEPGREAEIGAIERARAMSYDGMIVTPLAMGPEDGPLLPQDFPVVVLGERPAPHGTAHISLPNHAGAFDATTHLLERGARRIALVSGRPGPEENVLTRRADGYREALAAWGPEAGAPVLIEVQELGPQAGREAVRAALAQGRRPDAYLGITDSVALGVMRGLADEGLRVPEDALAMGFDGIPEGEFSIPSLSTIRPDHAWIARRAVDLLLERMGSDAPAQLGGLELTAPHTVLPRESTGR</sequence>
<dbReference type="PANTHER" id="PTHR30146">
    <property type="entry name" value="LACI-RELATED TRANSCRIPTIONAL REPRESSOR"/>
    <property type="match status" value="1"/>
</dbReference>
<dbReference type="Pfam" id="PF00356">
    <property type="entry name" value="LacI"/>
    <property type="match status" value="1"/>
</dbReference>
<dbReference type="GO" id="GO:0003700">
    <property type="term" value="F:DNA-binding transcription factor activity"/>
    <property type="evidence" value="ECO:0007669"/>
    <property type="project" value="TreeGrafter"/>
</dbReference>
<dbReference type="Gene3D" id="1.10.260.40">
    <property type="entry name" value="lambda repressor-like DNA-binding domains"/>
    <property type="match status" value="1"/>
</dbReference>
<dbReference type="OrthoDB" id="2854648at2"/>
<dbReference type="SMART" id="SM00354">
    <property type="entry name" value="HTH_LACI"/>
    <property type="match status" value="1"/>
</dbReference>
<keyword evidence="6" id="KW-1185">Reference proteome</keyword>
<dbReference type="EMBL" id="JDYK01000019">
    <property type="protein sequence ID" value="EWS80075.1"/>
    <property type="molecule type" value="Genomic_DNA"/>
</dbReference>
<dbReference type="CDD" id="cd01392">
    <property type="entry name" value="HTH_LacI"/>
    <property type="match status" value="1"/>
</dbReference>
<dbReference type="STRING" id="396014.BF93_05125"/>
<dbReference type="PATRIC" id="fig|396014.3.peg.3056"/>
<evidence type="ECO:0000256" key="1">
    <source>
        <dbReference type="ARBA" id="ARBA00023015"/>
    </source>
</evidence>
<protein>
    <submittedName>
        <fullName evidence="5">LacI family transcriptional regulator</fullName>
    </submittedName>
</protein>
<keyword evidence="1" id="KW-0805">Transcription regulation</keyword>
<accession>Z9JNV9</accession>
<evidence type="ECO:0000256" key="3">
    <source>
        <dbReference type="ARBA" id="ARBA00023163"/>
    </source>
</evidence>
<dbReference type="InterPro" id="IPR000843">
    <property type="entry name" value="HTH_LacI"/>
</dbReference>
<dbReference type="InterPro" id="IPR010982">
    <property type="entry name" value="Lambda_DNA-bd_dom_sf"/>
</dbReference>
<organism evidence="5 6">
    <name type="scientific">Brachybacterium phenoliresistens</name>
    <dbReference type="NCBI Taxonomy" id="396014"/>
    <lineage>
        <taxon>Bacteria</taxon>
        <taxon>Bacillati</taxon>
        <taxon>Actinomycetota</taxon>
        <taxon>Actinomycetes</taxon>
        <taxon>Micrococcales</taxon>
        <taxon>Dermabacteraceae</taxon>
        <taxon>Brachybacterium</taxon>
    </lineage>
</organism>
<dbReference type="CDD" id="cd06267">
    <property type="entry name" value="PBP1_LacI_sugar_binding-like"/>
    <property type="match status" value="1"/>
</dbReference>
<reference evidence="5 6" key="1">
    <citation type="submission" date="2014-02" db="EMBL/GenBank/DDBJ databases">
        <title>Genome sequence of Brachybacterium phenoliresistens strain W13A50.</title>
        <authorList>
            <person name="Wang X."/>
        </authorList>
    </citation>
    <scope>NUCLEOTIDE SEQUENCE [LARGE SCALE GENOMIC DNA]</scope>
    <source>
        <strain evidence="5 6">W13A50</strain>
    </source>
</reference>
<dbReference type="HOGENOM" id="CLU_037628_6_1_11"/>
<feature type="domain" description="HTH lacI-type" evidence="4">
    <location>
        <begin position="5"/>
        <end position="59"/>
    </location>
</feature>
<keyword evidence="3" id="KW-0804">Transcription</keyword>
<dbReference type="Pfam" id="PF13377">
    <property type="entry name" value="Peripla_BP_3"/>
    <property type="match status" value="1"/>
</dbReference>
<dbReference type="AlphaFoldDB" id="Z9JNV9"/>
<comment type="caution">
    <text evidence="5">The sequence shown here is derived from an EMBL/GenBank/DDBJ whole genome shotgun (WGS) entry which is preliminary data.</text>
</comment>
<keyword evidence="2" id="KW-0238">DNA-binding</keyword>
<proteinExistence type="predicted"/>
<dbReference type="GO" id="GO:0000976">
    <property type="term" value="F:transcription cis-regulatory region binding"/>
    <property type="evidence" value="ECO:0007669"/>
    <property type="project" value="TreeGrafter"/>
</dbReference>
<dbReference type="InterPro" id="IPR046335">
    <property type="entry name" value="LacI/GalR-like_sensor"/>
</dbReference>
<dbReference type="Gene3D" id="3.40.50.2300">
    <property type="match status" value="2"/>
</dbReference>
<evidence type="ECO:0000259" key="4">
    <source>
        <dbReference type="PROSITE" id="PS50932"/>
    </source>
</evidence>
<evidence type="ECO:0000313" key="5">
    <source>
        <dbReference type="EMBL" id="EWS80075.1"/>
    </source>
</evidence>
<dbReference type="SUPFAM" id="SSF53822">
    <property type="entry name" value="Periplasmic binding protein-like I"/>
    <property type="match status" value="1"/>
</dbReference>
<name>Z9JNV9_9MICO</name>
<dbReference type="RefSeq" id="WP_038373850.1">
    <property type="nucleotide sequence ID" value="NZ_BAAAOW010000006.1"/>
</dbReference>
<evidence type="ECO:0000313" key="6">
    <source>
        <dbReference type="Proteomes" id="UP000023067"/>
    </source>
</evidence>
<dbReference type="PROSITE" id="PS50932">
    <property type="entry name" value="HTH_LACI_2"/>
    <property type="match status" value="1"/>
</dbReference>
<dbReference type="PANTHER" id="PTHR30146:SF153">
    <property type="entry name" value="LACTOSE OPERON REPRESSOR"/>
    <property type="match status" value="1"/>
</dbReference>
<evidence type="ECO:0000256" key="2">
    <source>
        <dbReference type="ARBA" id="ARBA00023125"/>
    </source>
</evidence>
<dbReference type="eggNOG" id="COG1609">
    <property type="taxonomic scope" value="Bacteria"/>
</dbReference>
<dbReference type="SUPFAM" id="SSF47413">
    <property type="entry name" value="lambda repressor-like DNA-binding domains"/>
    <property type="match status" value="1"/>
</dbReference>